<evidence type="ECO:0000313" key="2">
    <source>
        <dbReference type="EMBL" id="KAB1213293.1"/>
    </source>
</evidence>
<name>A0A6A1VKP5_9ROSI</name>
<organism evidence="2 3">
    <name type="scientific">Morella rubra</name>
    <name type="common">Chinese bayberry</name>
    <dbReference type="NCBI Taxonomy" id="262757"/>
    <lineage>
        <taxon>Eukaryota</taxon>
        <taxon>Viridiplantae</taxon>
        <taxon>Streptophyta</taxon>
        <taxon>Embryophyta</taxon>
        <taxon>Tracheophyta</taxon>
        <taxon>Spermatophyta</taxon>
        <taxon>Magnoliopsida</taxon>
        <taxon>eudicotyledons</taxon>
        <taxon>Gunneridae</taxon>
        <taxon>Pentapetalae</taxon>
        <taxon>rosids</taxon>
        <taxon>fabids</taxon>
        <taxon>Fagales</taxon>
        <taxon>Myricaceae</taxon>
        <taxon>Morella</taxon>
    </lineage>
</organism>
<proteinExistence type="predicted"/>
<gene>
    <name evidence="2" type="ORF">CJ030_MR5G003637</name>
</gene>
<dbReference type="EMBL" id="RXIC02000023">
    <property type="protein sequence ID" value="KAB1213293.1"/>
    <property type="molecule type" value="Genomic_DNA"/>
</dbReference>
<dbReference type="OrthoDB" id="1028014at2759"/>
<comment type="caution">
    <text evidence="2">The sequence shown here is derived from an EMBL/GenBank/DDBJ whole genome shotgun (WGS) entry which is preliminary data.</text>
</comment>
<dbReference type="PANTHER" id="PTHR34776">
    <property type="entry name" value="F17F16.3 PROTEIN"/>
    <property type="match status" value="1"/>
</dbReference>
<feature type="compositionally biased region" description="Basic and acidic residues" evidence="1">
    <location>
        <begin position="81"/>
        <end position="95"/>
    </location>
</feature>
<accession>A0A6A1VKP5</accession>
<feature type="region of interest" description="Disordered" evidence="1">
    <location>
        <begin position="74"/>
        <end position="95"/>
    </location>
</feature>
<evidence type="ECO:0000313" key="3">
    <source>
        <dbReference type="Proteomes" id="UP000516437"/>
    </source>
</evidence>
<dbReference type="AlphaFoldDB" id="A0A6A1VKP5"/>
<evidence type="ECO:0000256" key="1">
    <source>
        <dbReference type="SAM" id="MobiDB-lite"/>
    </source>
</evidence>
<sequence>MGQGQEVKTKPEPQVEIQGSRVFKVKNELLLQLHQVFEVVVGKREKFFFYRPKVDKEEVHSVDDVQRLYIVMRPESGEGPVEEKQDPDSGKKEVNFEEKPLFRLMVIDKKRLPDPSKKGEP</sequence>
<reference evidence="2 3" key="1">
    <citation type="journal article" date="2019" name="Plant Biotechnol. J.">
        <title>The red bayberry genome and genetic basis of sex determination.</title>
        <authorList>
            <person name="Jia H.M."/>
            <person name="Jia H.J."/>
            <person name="Cai Q.L."/>
            <person name="Wang Y."/>
            <person name="Zhao H.B."/>
            <person name="Yang W.F."/>
            <person name="Wang G.Y."/>
            <person name="Li Y.H."/>
            <person name="Zhan D.L."/>
            <person name="Shen Y.T."/>
            <person name="Niu Q.F."/>
            <person name="Chang L."/>
            <person name="Qiu J."/>
            <person name="Zhao L."/>
            <person name="Xie H.B."/>
            <person name="Fu W.Y."/>
            <person name="Jin J."/>
            <person name="Li X.W."/>
            <person name="Jiao Y."/>
            <person name="Zhou C.C."/>
            <person name="Tu T."/>
            <person name="Chai C.Y."/>
            <person name="Gao J.L."/>
            <person name="Fan L.J."/>
            <person name="van de Weg E."/>
            <person name="Wang J.Y."/>
            <person name="Gao Z.S."/>
        </authorList>
    </citation>
    <scope>NUCLEOTIDE SEQUENCE [LARGE SCALE GENOMIC DNA]</scope>
    <source>
        <tissue evidence="2">Leaves</tissue>
    </source>
</reference>
<dbReference type="Proteomes" id="UP000516437">
    <property type="component" value="Chromosome 5"/>
</dbReference>
<keyword evidence="3" id="KW-1185">Reference proteome</keyword>
<dbReference type="PANTHER" id="PTHR34776:SF1">
    <property type="entry name" value="F17F16.3 PROTEIN"/>
    <property type="match status" value="1"/>
</dbReference>
<protein>
    <submittedName>
        <fullName evidence="2">Uncharacterized protein</fullName>
    </submittedName>
</protein>